<evidence type="ECO:0000313" key="1">
    <source>
        <dbReference type="EMBL" id="GAA3845057.1"/>
    </source>
</evidence>
<gene>
    <name evidence="1" type="ORF">GCM10022226_80240</name>
</gene>
<comment type="caution">
    <text evidence="1">The sequence shown here is derived from an EMBL/GenBank/DDBJ whole genome shotgun (WGS) entry which is preliminary data.</text>
</comment>
<keyword evidence="2" id="KW-1185">Reference proteome</keyword>
<evidence type="ECO:0000313" key="2">
    <source>
        <dbReference type="Proteomes" id="UP001500888"/>
    </source>
</evidence>
<dbReference type="Proteomes" id="UP001500888">
    <property type="component" value="Unassembled WGS sequence"/>
</dbReference>
<name>A0ABP7JHC5_9ACTN</name>
<dbReference type="EMBL" id="BAAAZR010000063">
    <property type="protein sequence ID" value="GAA3845057.1"/>
    <property type="molecule type" value="Genomic_DNA"/>
</dbReference>
<organism evidence="1 2">
    <name type="scientific">Sphaerisporangium flaviroseum</name>
    <dbReference type="NCBI Taxonomy" id="509199"/>
    <lineage>
        <taxon>Bacteria</taxon>
        <taxon>Bacillati</taxon>
        <taxon>Actinomycetota</taxon>
        <taxon>Actinomycetes</taxon>
        <taxon>Streptosporangiales</taxon>
        <taxon>Streptosporangiaceae</taxon>
        <taxon>Sphaerisporangium</taxon>
    </lineage>
</organism>
<proteinExistence type="predicted"/>
<reference evidence="2" key="1">
    <citation type="journal article" date="2019" name="Int. J. Syst. Evol. Microbiol.">
        <title>The Global Catalogue of Microorganisms (GCM) 10K type strain sequencing project: providing services to taxonomists for standard genome sequencing and annotation.</title>
        <authorList>
            <consortium name="The Broad Institute Genomics Platform"/>
            <consortium name="The Broad Institute Genome Sequencing Center for Infectious Disease"/>
            <person name="Wu L."/>
            <person name="Ma J."/>
        </authorList>
    </citation>
    <scope>NUCLEOTIDE SEQUENCE [LARGE SCALE GENOMIC DNA]</scope>
    <source>
        <strain evidence="2">JCM 16908</strain>
    </source>
</reference>
<protein>
    <submittedName>
        <fullName evidence="1">Uncharacterized protein</fullName>
    </submittedName>
</protein>
<sequence>MEPCLPYVVPDKAYPGSPCMIEEETDEKLRQKWTEICLTCGRTDRSQPLPGRWWERYWRYPLAIVSSRSDES</sequence>
<accession>A0ABP7JHC5</accession>